<evidence type="ECO:0000313" key="2">
    <source>
        <dbReference type="EMBL" id="KVG18776.1"/>
    </source>
</evidence>
<keyword evidence="1" id="KW-1133">Transmembrane helix</keyword>
<gene>
    <name evidence="2" type="ORF">Ccrd_026536</name>
</gene>
<sequence>MEISYLTAKSQKDGSLVGLILIWLINATKSFIVFFCDHWVHWPIMVLSDTRAYFPLKHMYPDVSQFD</sequence>
<dbReference type="Gramene" id="KVG18776">
    <property type="protein sequence ID" value="KVG18776"/>
    <property type="gene ID" value="Ccrd_026536"/>
</dbReference>
<organism evidence="2 3">
    <name type="scientific">Cynara cardunculus var. scolymus</name>
    <name type="common">Globe artichoke</name>
    <name type="synonym">Cynara scolymus</name>
    <dbReference type="NCBI Taxonomy" id="59895"/>
    <lineage>
        <taxon>Eukaryota</taxon>
        <taxon>Viridiplantae</taxon>
        <taxon>Streptophyta</taxon>
        <taxon>Embryophyta</taxon>
        <taxon>Tracheophyta</taxon>
        <taxon>Spermatophyta</taxon>
        <taxon>Magnoliopsida</taxon>
        <taxon>eudicotyledons</taxon>
        <taxon>Gunneridae</taxon>
        <taxon>Pentapetalae</taxon>
        <taxon>asterids</taxon>
        <taxon>campanulids</taxon>
        <taxon>Asterales</taxon>
        <taxon>Asteraceae</taxon>
        <taxon>Carduoideae</taxon>
        <taxon>Cardueae</taxon>
        <taxon>Carduinae</taxon>
        <taxon>Cynara</taxon>
    </lineage>
</organism>
<keyword evidence="1" id="KW-0812">Transmembrane</keyword>
<feature type="transmembrane region" description="Helical" evidence="1">
    <location>
        <begin position="16"/>
        <end position="36"/>
    </location>
</feature>
<protein>
    <submittedName>
        <fullName evidence="2">Uncharacterized protein</fullName>
    </submittedName>
</protein>
<dbReference type="EMBL" id="LEKV01008488">
    <property type="protein sequence ID" value="KVG18776.1"/>
    <property type="molecule type" value="Genomic_DNA"/>
</dbReference>
<name>A0A103NUE3_CYNCS</name>
<comment type="caution">
    <text evidence="2">The sequence shown here is derived from an EMBL/GenBank/DDBJ whole genome shotgun (WGS) entry which is preliminary data.</text>
</comment>
<evidence type="ECO:0000256" key="1">
    <source>
        <dbReference type="SAM" id="Phobius"/>
    </source>
</evidence>
<reference evidence="2 3" key="1">
    <citation type="journal article" date="2016" name="Sci. Rep.">
        <title>The genome sequence of the outbreeding globe artichoke constructed de novo incorporating a phase-aware low-pass sequencing strategy of F1 progeny.</title>
        <authorList>
            <person name="Scaglione D."/>
            <person name="Reyes-Chin-Wo S."/>
            <person name="Acquadro A."/>
            <person name="Froenicke L."/>
            <person name="Portis E."/>
            <person name="Beitel C."/>
            <person name="Tirone M."/>
            <person name="Mauro R."/>
            <person name="Lo Monaco A."/>
            <person name="Mauromicale G."/>
            <person name="Faccioli P."/>
            <person name="Cattivelli L."/>
            <person name="Rieseberg L."/>
            <person name="Michelmore R."/>
            <person name="Lanteri S."/>
        </authorList>
    </citation>
    <scope>NUCLEOTIDE SEQUENCE [LARGE SCALE GENOMIC DNA]</scope>
    <source>
        <strain evidence="2">2C</strain>
    </source>
</reference>
<accession>A0A103NUE3</accession>
<dbReference type="AlphaFoldDB" id="A0A103NUE3"/>
<keyword evidence="1" id="KW-0472">Membrane</keyword>
<dbReference type="Proteomes" id="UP000243975">
    <property type="component" value="Unassembled WGS sequence"/>
</dbReference>
<evidence type="ECO:0000313" key="3">
    <source>
        <dbReference type="Proteomes" id="UP000243975"/>
    </source>
</evidence>
<proteinExistence type="predicted"/>
<keyword evidence="3" id="KW-1185">Reference proteome</keyword>